<dbReference type="Proteomes" id="UP000069940">
    <property type="component" value="Unassembled WGS sequence"/>
</dbReference>
<feature type="compositionally biased region" description="Polar residues" evidence="5">
    <location>
        <begin position="70"/>
        <end position="80"/>
    </location>
</feature>
<feature type="compositionally biased region" description="Polar residues" evidence="5">
    <location>
        <begin position="91"/>
        <end position="103"/>
    </location>
</feature>
<feature type="region of interest" description="Disordered" evidence="5">
    <location>
        <begin position="181"/>
        <end position="235"/>
    </location>
</feature>
<proteinExistence type="predicted"/>
<feature type="region of interest" description="Disordered" evidence="5">
    <location>
        <begin position="121"/>
        <end position="148"/>
    </location>
</feature>
<protein>
    <recommendedName>
        <fullName evidence="6">PHD-type domain-containing protein</fullName>
    </recommendedName>
</protein>
<evidence type="ECO:0000256" key="5">
    <source>
        <dbReference type="SAM" id="MobiDB-lite"/>
    </source>
</evidence>
<keyword evidence="1" id="KW-0479">Metal-binding</keyword>
<dbReference type="CDD" id="cd15489">
    <property type="entry name" value="PHD_SF"/>
    <property type="match status" value="1"/>
</dbReference>
<evidence type="ECO:0000256" key="1">
    <source>
        <dbReference type="ARBA" id="ARBA00022723"/>
    </source>
</evidence>
<keyword evidence="8" id="KW-1185">Reference proteome</keyword>
<dbReference type="GeneID" id="134286843"/>
<feature type="compositionally biased region" description="Polar residues" evidence="5">
    <location>
        <begin position="212"/>
        <end position="226"/>
    </location>
</feature>
<evidence type="ECO:0000256" key="3">
    <source>
        <dbReference type="ARBA" id="ARBA00022833"/>
    </source>
</evidence>
<keyword evidence="3" id="KW-0862">Zinc</keyword>
<accession>A0ABM1Z1P0</accession>
<dbReference type="RefSeq" id="XP_062704513.1">
    <property type="nucleotide sequence ID" value="XM_062848529.1"/>
</dbReference>
<dbReference type="InterPro" id="IPR019787">
    <property type="entry name" value="Znf_PHD-finger"/>
</dbReference>
<evidence type="ECO:0000259" key="6">
    <source>
        <dbReference type="PROSITE" id="PS50016"/>
    </source>
</evidence>
<feature type="region of interest" description="Disordered" evidence="5">
    <location>
        <begin position="64"/>
        <end position="104"/>
    </location>
</feature>
<dbReference type="InterPro" id="IPR013083">
    <property type="entry name" value="Znf_RING/FYVE/PHD"/>
</dbReference>
<evidence type="ECO:0000313" key="7">
    <source>
        <dbReference type="EnsemblMetazoa" id="AALFPA23_014140.P20550"/>
    </source>
</evidence>
<name>A0ABM1Z1P0_AEDAL</name>
<feature type="compositionally biased region" description="Polar residues" evidence="5">
    <location>
        <begin position="193"/>
        <end position="202"/>
    </location>
</feature>
<reference evidence="7" key="2">
    <citation type="submission" date="2025-05" db="UniProtKB">
        <authorList>
            <consortium name="EnsemblMetazoa"/>
        </authorList>
    </citation>
    <scope>IDENTIFICATION</scope>
    <source>
        <strain evidence="7">Foshan</strain>
    </source>
</reference>
<dbReference type="SUPFAM" id="SSF57903">
    <property type="entry name" value="FYVE/PHD zinc finger"/>
    <property type="match status" value="1"/>
</dbReference>
<sequence>MEGQLDTTGSNCKACDRSDSADAHMVACDSCHLWEHFACAGVDESVRDRKYVCKDCTAKVAGSKTKRSKNLTADNRSTKTAGGRSAKKGQKNPSIPASQTSSARAAVLDAQMRVLEEEKAMKEQELREQEELQRRELEEEQRQIEEKRQLMEEERRLRQRKLEEQRAILAKQHMIRRESLEKKSELIKMMSEGGSTTSSIPDSQEKVKSWLADQQQTHGRSLGKTAQEQEAKPDS</sequence>
<dbReference type="Gene3D" id="3.30.40.10">
    <property type="entry name" value="Zinc/RING finger domain, C3HC4 (zinc finger)"/>
    <property type="match status" value="1"/>
</dbReference>
<dbReference type="SMART" id="SM00249">
    <property type="entry name" value="PHD"/>
    <property type="match status" value="1"/>
</dbReference>
<dbReference type="InterPro" id="IPR001965">
    <property type="entry name" value="Znf_PHD"/>
</dbReference>
<organism evidence="7 8">
    <name type="scientific">Aedes albopictus</name>
    <name type="common">Asian tiger mosquito</name>
    <name type="synonym">Stegomyia albopicta</name>
    <dbReference type="NCBI Taxonomy" id="7160"/>
    <lineage>
        <taxon>Eukaryota</taxon>
        <taxon>Metazoa</taxon>
        <taxon>Ecdysozoa</taxon>
        <taxon>Arthropoda</taxon>
        <taxon>Hexapoda</taxon>
        <taxon>Insecta</taxon>
        <taxon>Pterygota</taxon>
        <taxon>Neoptera</taxon>
        <taxon>Endopterygota</taxon>
        <taxon>Diptera</taxon>
        <taxon>Nematocera</taxon>
        <taxon>Culicoidea</taxon>
        <taxon>Culicidae</taxon>
        <taxon>Culicinae</taxon>
        <taxon>Aedini</taxon>
        <taxon>Aedes</taxon>
        <taxon>Stegomyia</taxon>
    </lineage>
</organism>
<evidence type="ECO:0000256" key="2">
    <source>
        <dbReference type="ARBA" id="ARBA00022771"/>
    </source>
</evidence>
<keyword evidence="2 4" id="KW-0863">Zinc-finger</keyword>
<dbReference type="Pfam" id="PF00628">
    <property type="entry name" value="PHD"/>
    <property type="match status" value="1"/>
</dbReference>
<dbReference type="PROSITE" id="PS50016">
    <property type="entry name" value="ZF_PHD_2"/>
    <property type="match status" value="1"/>
</dbReference>
<feature type="domain" description="PHD-type" evidence="6">
    <location>
        <begin position="9"/>
        <end position="59"/>
    </location>
</feature>
<reference evidence="8" key="1">
    <citation type="journal article" date="2015" name="Proc. Natl. Acad. Sci. U.S.A.">
        <title>Genome sequence of the Asian Tiger mosquito, Aedes albopictus, reveals insights into its biology, genetics, and evolution.</title>
        <authorList>
            <person name="Chen X.G."/>
            <person name="Jiang X."/>
            <person name="Gu J."/>
            <person name="Xu M."/>
            <person name="Wu Y."/>
            <person name="Deng Y."/>
            <person name="Zhang C."/>
            <person name="Bonizzoni M."/>
            <person name="Dermauw W."/>
            <person name="Vontas J."/>
            <person name="Armbruster P."/>
            <person name="Huang X."/>
            <person name="Yang Y."/>
            <person name="Zhang H."/>
            <person name="He W."/>
            <person name="Peng H."/>
            <person name="Liu Y."/>
            <person name="Wu K."/>
            <person name="Chen J."/>
            <person name="Lirakis M."/>
            <person name="Topalis P."/>
            <person name="Van Leeuwen T."/>
            <person name="Hall A.B."/>
            <person name="Jiang X."/>
            <person name="Thorpe C."/>
            <person name="Mueller R.L."/>
            <person name="Sun C."/>
            <person name="Waterhouse R.M."/>
            <person name="Yan G."/>
            <person name="Tu Z.J."/>
            <person name="Fang X."/>
            <person name="James A.A."/>
        </authorList>
    </citation>
    <scope>NUCLEOTIDE SEQUENCE [LARGE SCALE GENOMIC DNA]</scope>
    <source>
        <strain evidence="8">Foshan</strain>
    </source>
</reference>
<dbReference type="EnsemblMetazoa" id="AALFPA23_014140.R20550">
    <property type="protein sequence ID" value="AALFPA23_014140.P20550"/>
    <property type="gene ID" value="AALFPA23_014140"/>
</dbReference>
<evidence type="ECO:0000313" key="8">
    <source>
        <dbReference type="Proteomes" id="UP000069940"/>
    </source>
</evidence>
<dbReference type="InterPro" id="IPR011011">
    <property type="entry name" value="Znf_FYVE_PHD"/>
</dbReference>
<evidence type="ECO:0000256" key="4">
    <source>
        <dbReference type="PROSITE-ProRule" id="PRU00146"/>
    </source>
</evidence>